<dbReference type="PANTHER" id="PTHR43875">
    <property type="entry name" value="MALTODEXTRIN IMPORT ATP-BINDING PROTEIN MSMX"/>
    <property type="match status" value="1"/>
</dbReference>
<dbReference type="SUPFAM" id="SSF50331">
    <property type="entry name" value="MOP-like"/>
    <property type="match status" value="1"/>
</dbReference>
<sequence>MVAIATDRLTKIFDDGTVAVDDVTIDVRSGEFVVLLGPTGCGKSTVLRLVAGLERPTSGEVRFDGRVVDDIEAGDRGVALVRQDHALYPHLTVAQNIGFPLRSGSDAGPEVTGRIAELAGQLSITDVLHRLPGNLSGGQRQRVAIARALARRPAAFLLDEPLSHLDAGMRADLRADLTALARRNGTTTIYVTHDQVEAMSMADRVAVLRRGVLQQVGPPSQVYGDPATVFVAAFLGSPRPNLFQCAVYAGDGRVVLDLGTQVIDFPSDDPRGAVLAARHTERATVALRADALRPAPADAEGPVLHGVVRVVENLGHEALVHLETGGVPTSAAESRLELPDSVRPLSGLLAEPERPARGGRWPGLGRLIPRQRDGGRPTARTRYGFYPVYDPELPDDESAAGDLVVRVPVPATPRTGERMTVSVDLDRLLLFDRAGDRIRL</sequence>
<dbReference type="PANTHER" id="PTHR43875:SF1">
    <property type="entry name" value="OSMOPROTECTIVE COMPOUNDS UPTAKE ATP-BINDING PROTEIN GGTA"/>
    <property type="match status" value="1"/>
</dbReference>
<feature type="region of interest" description="Disordered" evidence="4">
    <location>
        <begin position="351"/>
        <end position="376"/>
    </location>
</feature>
<dbReference type="Proteomes" id="UP001582793">
    <property type="component" value="Unassembled WGS sequence"/>
</dbReference>
<dbReference type="SUPFAM" id="SSF52540">
    <property type="entry name" value="P-loop containing nucleoside triphosphate hydrolases"/>
    <property type="match status" value="1"/>
</dbReference>
<gene>
    <name evidence="6" type="ORF">AAFH96_28570</name>
</gene>
<dbReference type="Pfam" id="PF08402">
    <property type="entry name" value="TOBE_2"/>
    <property type="match status" value="1"/>
</dbReference>
<dbReference type="InterPro" id="IPR017871">
    <property type="entry name" value="ABC_transporter-like_CS"/>
</dbReference>
<evidence type="ECO:0000313" key="7">
    <source>
        <dbReference type="Proteomes" id="UP001582793"/>
    </source>
</evidence>
<dbReference type="InterPro" id="IPR008995">
    <property type="entry name" value="Mo/tungstate-bd_C_term_dom"/>
</dbReference>
<name>A0ABV5CYF1_9ACTN</name>
<dbReference type="PROSITE" id="PS00211">
    <property type="entry name" value="ABC_TRANSPORTER_1"/>
    <property type="match status" value="1"/>
</dbReference>
<comment type="caution">
    <text evidence="6">The sequence shown here is derived from an EMBL/GenBank/DDBJ whole genome shotgun (WGS) entry which is preliminary data.</text>
</comment>
<dbReference type="InterPro" id="IPR047641">
    <property type="entry name" value="ABC_transpr_MalK/UgpC-like"/>
</dbReference>
<evidence type="ECO:0000256" key="2">
    <source>
        <dbReference type="ARBA" id="ARBA00022741"/>
    </source>
</evidence>
<proteinExistence type="predicted"/>
<evidence type="ECO:0000259" key="5">
    <source>
        <dbReference type="PROSITE" id="PS50893"/>
    </source>
</evidence>
<protein>
    <submittedName>
        <fullName evidence="6">ABC transporter ATP-binding protein</fullName>
    </submittedName>
</protein>
<keyword evidence="2" id="KW-0547">Nucleotide-binding</keyword>
<evidence type="ECO:0000256" key="4">
    <source>
        <dbReference type="SAM" id="MobiDB-lite"/>
    </source>
</evidence>
<dbReference type="Pfam" id="PF00005">
    <property type="entry name" value="ABC_tran"/>
    <property type="match status" value="1"/>
</dbReference>
<dbReference type="InterPro" id="IPR013611">
    <property type="entry name" value="Transp-assoc_OB_typ2"/>
</dbReference>
<keyword evidence="7" id="KW-1185">Reference proteome</keyword>
<feature type="domain" description="ABC transporter" evidence="5">
    <location>
        <begin position="4"/>
        <end position="235"/>
    </location>
</feature>
<evidence type="ECO:0000313" key="6">
    <source>
        <dbReference type="EMBL" id="MFB6397028.1"/>
    </source>
</evidence>
<keyword evidence="3 6" id="KW-0067">ATP-binding</keyword>
<dbReference type="Gene3D" id="2.40.50.100">
    <property type="match status" value="1"/>
</dbReference>
<evidence type="ECO:0000256" key="1">
    <source>
        <dbReference type="ARBA" id="ARBA00022448"/>
    </source>
</evidence>
<dbReference type="GO" id="GO:0005524">
    <property type="term" value="F:ATP binding"/>
    <property type="evidence" value="ECO:0007669"/>
    <property type="project" value="UniProtKB-KW"/>
</dbReference>
<dbReference type="Gene3D" id="3.40.50.300">
    <property type="entry name" value="P-loop containing nucleotide triphosphate hydrolases"/>
    <property type="match status" value="1"/>
</dbReference>
<organism evidence="6 7">
    <name type="scientific">Polymorphospora lycopeni</name>
    <dbReference type="NCBI Taxonomy" id="3140240"/>
    <lineage>
        <taxon>Bacteria</taxon>
        <taxon>Bacillati</taxon>
        <taxon>Actinomycetota</taxon>
        <taxon>Actinomycetes</taxon>
        <taxon>Micromonosporales</taxon>
        <taxon>Micromonosporaceae</taxon>
        <taxon>Polymorphospora</taxon>
    </lineage>
</organism>
<dbReference type="PROSITE" id="PS50893">
    <property type="entry name" value="ABC_TRANSPORTER_2"/>
    <property type="match status" value="1"/>
</dbReference>
<reference evidence="6 7" key="1">
    <citation type="submission" date="2024-04" db="EMBL/GenBank/DDBJ databases">
        <title>Polymorphospora sp. isolated from Baiyangdian Lake in Xiong'an New Area.</title>
        <authorList>
            <person name="Zhang X."/>
            <person name="Liu J."/>
        </authorList>
    </citation>
    <scope>NUCLEOTIDE SEQUENCE [LARGE SCALE GENOMIC DNA]</scope>
    <source>
        <strain evidence="6 7">2-325</strain>
    </source>
</reference>
<dbReference type="InterPro" id="IPR003593">
    <property type="entry name" value="AAA+_ATPase"/>
</dbReference>
<dbReference type="EMBL" id="JBCGDC010000119">
    <property type="protein sequence ID" value="MFB6397028.1"/>
    <property type="molecule type" value="Genomic_DNA"/>
</dbReference>
<dbReference type="InterPro" id="IPR003439">
    <property type="entry name" value="ABC_transporter-like_ATP-bd"/>
</dbReference>
<dbReference type="SMART" id="SM00382">
    <property type="entry name" value="AAA"/>
    <property type="match status" value="1"/>
</dbReference>
<dbReference type="InterPro" id="IPR027417">
    <property type="entry name" value="P-loop_NTPase"/>
</dbReference>
<keyword evidence="1" id="KW-0813">Transport</keyword>
<evidence type="ECO:0000256" key="3">
    <source>
        <dbReference type="ARBA" id="ARBA00022840"/>
    </source>
</evidence>
<accession>A0ABV5CYF1</accession>